<dbReference type="Pfam" id="PF13692">
    <property type="entry name" value="Glyco_trans_1_4"/>
    <property type="match status" value="1"/>
</dbReference>
<keyword evidence="2" id="KW-1185">Reference proteome</keyword>
<evidence type="ECO:0000313" key="1">
    <source>
        <dbReference type="EMBL" id="PSL43733.1"/>
    </source>
</evidence>
<dbReference type="Gene3D" id="3.40.50.11010">
    <property type="match status" value="1"/>
</dbReference>
<name>A0A2P8HBX1_CHINA</name>
<protein>
    <submittedName>
        <fullName evidence="1">Glycosyltransferase involved in cell wall biosynthesis</fullName>
    </submittedName>
</protein>
<keyword evidence="1" id="KW-0808">Transferase</keyword>
<dbReference type="PANTHER" id="PTHR12526:SF630">
    <property type="entry name" value="GLYCOSYLTRANSFERASE"/>
    <property type="match status" value="1"/>
</dbReference>
<gene>
    <name evidence="1" type="ORF">CLV51_10742</name>
</gene>
<proteinExistence type="predicted"/>
<dbReference type="PANTHER" id="PTHR12526">
    <property type="entry name" value="GLYCOSYLTRANSFERASE"/>
    <property type="match status" value="1"/>
</dbReference>
<dbReference type="EMBL" id="PYAW01000007">
    <property type="protein sequence ID" value="PSL43733.1"/>
    <property type="molecule type" value="Genomic_DNA"/>
</dbReference>
<dbReference type="GO" id="GO:0016740">
    <property type="term" value="F:transferase activity"/>
    <property type="evidence" value="ECO:0007669"/>
    <property type="project" value="UniProtKB-KW"/>
</dbReference>
<dbReference type="Gene3D" id="3.40.50.2000">
    <property type="entry name" value="Glycogen Phosphorylase B"/>
    <property type="match status" value="1"/>
</dbReference>
<dbReference type="SUPFAM" id="SSF53756">
    <property type="entry name" value="UDP-Glycosyltransferase/glycogen phosphorylase"/>
    <property type="match status" value="1"/>
</dbReference>
<accession>A0A2P8HBX1</accession>
<dbReference type="RefSeq" id="WP_170115347.1">
    <property type="nucleotide sequence ID" value="NZ_PYAW01000007.1"/>
</dbReference>
<organism evidence="1 2">
    <name type="scientific">Chitinophaga niastensis</name>
    <dbReference type="NCBI Taxonomy" id="536980"/>
    <lineage>
        <taxon>Bacteria</taxon>
        <taxon>Pseudomonadati</taxon>
        <taxon>Bacteroidota</taxon>
        <taxon>Chitinophagia</taxon>
        <taxon>Chitinophagales</taxon>
        <taxon>Chitinophagaceae</taxon>
        <taxon>Chitinophaga</taxon>
    </lineage>
</organism>
<dbReference type="AlphaFoldDB" id="A0A2P8HBX1"/>
<sequence length="402" mass="46147">MSVYNRDIVIVGLQPWYTKIGSNCKNIALEFARHNRVLYVNSPLDRRTIIKEKDDPHVQYQLKALEGKEKTVVQVEDNLWNLYPATILESINWIPSTTVFSWLNRRNNRRFANSIAAAIREMNFKDVILFNDNDIFRGYYLKEFLKPASYVYYSRDYLLGVDYWRKHGKILEPRHIAKADVAVANSLYLAEMLQQYNPNSFYVGQGCDLRLFDPTVQRERPADLPEGNRPLIGYVGALNTLRLDITILQAIATAHPEWQLVLVGPEDDAFRESSLHQLPNVYFPGKKDMQLLPAYIQAFDVCLNPQVVNEVTAGNYPLKIDEYLAMGKPVVATATQTMELFRGHVYLATSAAGYIPLIEEALRDHTPVLAQQRIRFAGEHTWENSVAAIYKAILTSPHRHEF</sequence>
<evidence type="ECO:0000313" key="2">
    <source>
        <dbReference type="Proteomes" id="UP000240971"/>
    </source>
</evidence>
<comment type="caution">
    <text evidence="1">The sequence shown here is derived from an EMBL/GenBank/DDBJ whole genome shotgun (WGS) entry which is preliminary data.</text>
</comment>
<reference evidence="1 2" key="1">
    <citation type="submission" date="2018-03" db="EMBL/GenBank/DDBJ databases">
        <title>Genomic Encyclopedia of Archaeal and Bacterial Type Strains, Phase II (KMG-II): from individual species to whole genera.</title>
        <authorList>
            <person name="Goeker M."/>
        </authorList>
    </citation>
    <scope>NUCLEOTIDE SEQUENCE [LARGE SCALE GENOMIC DNA]</scope>
    <source>
        <strain evidence="1 2">DSM 24859</strain>
    </source>
</reference>
<dbReference type="Proteomes" id="UP000240971">
    <property type="component" value="Unassembled WGS sequence"/>
</dbReference>